<reference evidence="3" key="1">
    <citation type="submission" date="2020-10" db="EMBL/GenBank/DDBJ databases">
        <authorList>
            <person name="Castelo-Branco R."/>
            <person name="Eusebio N."/>
            <person name="Adriana R."/>
            <person name="Vieira A."/>
            <person name="Brugerolle De Fraissinette N."/>
            <person name="Rezende De Castro R."/>
            <person name="Schneider M.P."/>
            <person name="Vasconcelos V."/>
            <person name="Leao P.N."/>
        </authorList>
    </citation>
    <scope>NUCLEOTIDE SEQUENCE</scope>
    <source>
        <strain evidence="3">LEGE 11467</strain>
    </source>
</reference>
<feature type="signal peptide" evidence="2">
    <location>
        <begin position="1"/>
        <end position="29"/>
    </location>
</feature>
<dbReference type="RefSeq" id="WP_264321151.1">
    <property type="nucleotide sequence ID" value="NZ_JADEXN010000132.1"/>
</dbReference>
<evidence type="ECO:0000256" key="1">
    <source>
        <dbReference type="SAM" id="MobiDB-lite"/>
    </source>
</evidence>
<evidence type="ECO:0000256" key="2">
    <source>
        <dbReference type="SAM" id="SignalP"/>
    </source>
</evidence>
<dbReference type="Pfam" id="PF06051">
    <property type="entry name" value="DUF928"/>
    <property type="match status" value="2"/>
</dbReference>
<comment type="caution">
    <text evidence="3">The sequence shown here is derived from an EMBL/GenBank/DDBJ whole genome shotgun (WGS) entry which is preliminary data.</text>
</comment>
<dbReference type="EMBL" id="JADEXN010000132">
    <property type="protein sequence ID" value="MBE9040918.1"/>
    <property type="molecule type" value="Genomic_DNA"/>
</dbReference>
<dbReference type="InterPro" id="IPR010328">
    <property type="entry name" value="DUF928"/>
</dbReference>
<keyword evidence="2" id="KW-0732">Signal</keyword>
<feature type="compositionally biased region" description="Low complexity" evidence="1">
    <location>
        <begin position="39"/>
        <end position="55"/>
    </location>
</feature>
<name>A0A928VZ96_9CYAN</name>
<organism evidence="3 4">
    <name type="scientific">Zarconia navalis LEGE 11467</name>
    <dbReference type="NCBI Taxonomy" id="1828826"/>
    <lineage>
        <taxon>Bacteria</taxon>
        <taxon>Bacillati</taxon>
        <taxon>Cyanobacteriota</taxon>
        <taxon>Cyanophyceae</taxon>
        <taxon>Oscillatoriophycideae</taxon>
        <taxon>Oscillatoriales</taxon>
        <taxon>Oscillatoriales incertae sedis</taxon>
        <taxon>Zarconia</taxon>
        <taxon>Zarconia navalis</taxon>
    </lineage>
</organism>
<gene>
    <name evidence="3" type="ORF">IQ235_09015</name>
</gene>
<keyword evidence="4" id="KW-1185">Reference proteome</keyword>
<feature type="chain" id="PRO_5037666189" evidence="2">
    <location>
        <begin position="30"/>
        <end position="220"/>
    </location>
</feature>
<evidence type="ECO:0000313" key="4">
    <source>
        <dbReference type="Proteomes" id="UP000621799"/>
    </source>
</evidence>
<proteinExistence type="predicted"/>
<evidence type="ECO:0000313" key="3">
    <source>
        <dbReference type="EMBL" id="MBE9040918.1"/>
    </source>
</evidence>
<dbReference type="Proteomes" id="UP000621799">
    <property type="component" value="Unassembled WGS sequence"/>
</dbReference>
<accession>A0A928VZ96</accession>
<feature type="region of interest" description="Disordered" evidence="1">
    <location>
        <begin position="32"/>
        <end position="55"/>
    </location>
</feature>
<protein>
    <submittedName>
        <fullName evidence="3">DUF928 domain-containing protein</fullName>
    </submittedName>
</protein>
<sequence>MKYLPLIRALGTMLLVAGITISNTGAVKAVTFETPDTPSPQRSSGGASRGSNSIRLRTTTQPSVLALLPQSDRGTTELERPTILLYLPETVGEEALFTMRDEEGNLHYQMKVPLSGNAGIVAIQLPEDAPALEIDRAYQWSFDLQDSDRVETRASRIRAWIERVEPNSSNGTEVWYDAVAALAQLRAAQPNNAALNHRWQELLGSVGLEELATAPIIEAR</sequence>
<dbReference type="AlphaFoldDB" id="A0A928VZ96"/>